<reference evidence="2 3" key="1">
    <citation type="journal article" date="2018" name="Cell">
        <title>The Chara Genome: Secondary Complexity and Implications for Plant Terrestrialization.</title>
        <authorList>
            <person name="Nishiyama T."/>
            <person name="Sakayama H."/>
            <person name="Vries J.D."/>
            <person name="Buschmann H."/>
            <person name="Saint-Marcoux D."/>
            <person name="Ullrich K.K."/>
            <person name="Haas F.B."/>
            <person name="Vanderstraeten L."/>
            <person name="Becker D."/>
            <person name="Lang D."/>
            <person name="Vosolsobe S."/>
            <person name="Rombauts S."/>
            <person name="Wilhelmsson P.K.I."/>
            <person name="Janitza P."/>
            <person name="Kern R."/>
            <person name="Heyl A."/>
            <person name="Rumpler F."/>
            <person name="Villalobos L.I.A.C."/>
            <person name="Clay J.M."/>
            <person name="Skokan R."/>
            <person name="Toyoda A."/>
            <person name="Suzuki Y."/>
            <person name="Kagoshima H."/>
            <person name="Schijlen E."/>
            <person name="Tajeshwar N."/>
            <person name="Catarino B."/>
            <person name="Hetherington A.J."/>
            <person name="Saltykova A."/>
            <person name="Bonnot C."/>
            <person name="Breuninger H."/>
            <person name="Symeonidi A."/>
            <person name="Radhakrishnan G.V."/>
            <person name="Van Nieuwerburgh F."/>
            <person name="Deforce D."/>
            <person name="Chang C."/>
            <person name="Karol K.G."/>
            <person name="Hedrich R."/>
            <person name="Ulvskov P."/>
            <person name="Glockner G."/>
            <person name="Delwiche C.F."/>
            <person name="Petrasek J."/>
            <person name="Van de Peer Y."/>
            <person name="Friml J."/>
            <person name="Beilby M."/>
            <person name="Dolan L."/>
            <person name="Kohara Y."/>
            <person name="Sugano S."/>
            <person name="Fujiyama A."/>
            <person name="Delaux P.-M."/>
            <person name="Quint M."/>
            <person name="TheiBen G."/>
            <person name="Hagemann M."/>
            <person name="Harholt J."/>
            <person name="Dunand C."/>
            <person name="Zachgo S."/>
            <person name="Langdale J."/>
            <person name="Maumus F."/>
            <person name="Straeten D.V.D."/>
            <person name="Gould S.B."/>
            <person name="Rensing S.A."/>
        </authorList>
    </citation>
    <scope>NUCLEOTIDE SEQUENCE [LARGE SCALE GENOMIC DNA]</scope>
    <source>
        <strain evidence="2 3">S276</strain>
    </source>
</reference>
<gene>
    <name evidence="2" type="ORF">CBR_g23510</name>
</gene>
<dbReference type="AlphaFoldDB" id="A0A388L4E6"/>
<evidence type="ECO:0000313" key="3">
    <source>
        <dbReference type="Proteomes" id="UP000265515"/>
    </source>
</evidence>
<organism evidence="2 3">
    <name type="scientific">Chara braunii</name>
    <name type="common">Braun's stonewort</name>
    <dbReference type="NCBI Taxonomy" id="69332"/>
    <lineage>
        <taxon>Eukaryota</taxon>
        <taxon>Viridiplantae</taxon>
        <taxon>Streptophyta</taxon>
        <taxon>Charophyceae</taxon>
        <taxon>Charales</taxon>
        <taxon>Characeae</taxon>
        <taxon>Chara</taxon>
    </lineage>
</organism>
<comment type="caution">
    <text evidence="2">The sequence shown here is derived from an EMBL/GenBank/DDBJ whole genome shotgun (WGS) entry which is preliminary data.</text>
</comment>
<keyword evidence="1" id="KW-0175">Coiled coil</keyword>
<dbReference type="Proteomes" id="UP000265515">
    <property type="component" value="Unassembled WGS sequence"/>
</dbReference>
<proteinExistence type="predicted"/>
<dbReference type="Gramene" id="GBG77185">
    <property type="protein sequence ID" value="GBG77185"/>
    <property type="gene ID" value="CBR_g23510"/>
</dbReference>
<sequence length="240" mass="27233">MERARVRLPESSPFHSHVLLARFPCRCARTGRMHVVSGVSRAMAKAQTPVMVQADAHTGPVDGAARAQQSANRAALARVLRFPITVTASCYYHDEITKRRVLDLNKQVEFLTAKLATMEEPDEERSKLQARVRTLEEEKRDLDGQLRSAESDTRRVNEEVAQVKALIQAWQLESEEDSRSHANLLCIIIPILMDVLKPEGLWFTLLHLRLSLSQSQTRSSKIQTWRQEGDTTLCLNSEYT</sequence>
<dbReference type="EMBL" id="BFEA01000261">
    <property type="protein sequence ID" value="GBG77185.1"/>
    <property type="molecule type" value="Genomic_DNA"/>
</dbReference>
<keyword evidence="3" id="KW-1185">Reference proteome</keyword>
<evidence type="ECO:0000256" key="1">
    <source>
        <dbReference type="SAM" id="Coils"/>
    </source>
</evidence>
<evidence type="ECO:0000313" key="2">
    <source>
        <dbReference type="EMBL" id="GBG77185.1"/>
    </source>
</evidence>
<accession>A0A388L4E6</accession>
<protein>
    <submittedName>
        <fullName evidence="2">Uncharacterized protein</fullName>
    </submittedName>
</protein>
<name>A0A388L4E6_CHABU</name>
<feature type="coiled-coil region" evidence="1">
    <location>
        <begin position="118"/>
        <end position="159"/>
    </location>
</feature>